<dbReference type="Proteomes" id="UP000008206">
    <property type="component" value="Chromosome"/>
</dbReference>
<gene>
    <name evidence="3" type="ordered locus">Cyan7822_0393</name>
</gene>
<keyword evidence="4" id="KW-1185">Reference proteome</keyword>
<evidence type="ECO:0000256" key="1">
    <source>
        <dbReference type="ARBA" id="ARBA00023002"/>
    </source>
</evidence>
<sequence>MTNYDIIVIGGGITGSALSYELALKGLKVLLLEKDAISHNATRYSYGGLAYWCGTTKLNRQLCQEGIDLHRNLSAELDENTEFREIDLVLTIDPTDDPQTVFESYSIFAIPPQLLTVEEACQLEPLLNPNAISGVLKLPHGHINAQKTRDAYQQAFLRLGGDIKIESVVKLLANKNRIEGVVTPQQKITANSTIVCAGALSRSLLQAAGIPVKLYFTHSLSLETPPIEDLKLRTLVMPAIQKRLIMESQWTTSSQQLYWDNPTPDLREGIIEPGAIQFKDKSFVLGQMSQVRTDYFADIDFVISEAEIRAEVGRILPLLSNIPGKLHSCLVAFANNSQPLVGEINNYSGVYLFSGFTSPLIFAPPLARHFASWIVGEDDQVIPQLSPVS</sequence>
<dbReference type="Gene3D" id="3.50.50.60">
    <property type="entry name" value="FAD/NAD(P)-binding domain"/>
    <property type="match status" value="1"/>
</dbReference>
<dbReference type="InterPro" id="IPR036188">
    <property type="entry name" value="FAD/NAD-bd_sf"/>
</dbReference>
<dbReference type="PANTHER" id="PTHR13847:SF287">
    <property type="entry name" value="FAD-DEPENDENT OXIDOREDUCTASE DOMAIN-CONTAINING PROTEIN 1"/>
    <property type="match status" value="1"/>
</dbReference>
<dbReference type="SUPFAM" id="SSF51905">
    <property type="entry name" value="FAD/NAD(P)-binding domain"/>
    <property type="match status" value="1"/>
</dbReference>
<organism evidence="3 4">
    <name type="scientific">Gloeothece verrucosa (strain PCC 7822)</name>
    <name type="common">Cyanothece sp. (strain PCC 7822)</name>
    <dbReference type="NCBI Taxonomy" id="497965"/>
    <lineage>
        <taxon>Bacteria</taxon>
        <taxon>Bacillati</taxon>
        <taxon>Cyanobacteriota</taxon>
        <taxon>Cyanophyceae</taxon>
        <taxon>Oscillatoriophycideae</taxon>
        <taxon>Chroococcales</taxon>
        <taxon>Aphanothecaceae</taxon>
        <taxon>Gloeothece</taxon>
        <taxon>Gloeothece verrucosa</taxon>
    </lineage>
</organism>
<dbReference type="AlphaFoldDB" id="E0U6A2"/>
<dbReference type="Gene3D" id="3.30.9.10">
    <property type="entry name" value="D-Amino Acid Oxidase, subunit A, domain 2"/>
    <property type="match status" value="1"/>
</dbReference>
<proteinExistence type="predicted"/>
<dbReference type="KEGG" id="cyj:Cyan7822_0393"/>
<protein>
    <submittedName>
        <fullName evidence="3">FAD dependent oxidoreductase</fullName>
    </submittedName>
</protein>
<evidence type="ECO:0000313" key="3">
    <source>
        <dbReference type="EMBL" id="ADN12438.1"/>
    </source>
</evidence>
<dbReference type="Pfam" id="PF01266">
    <property type="entry name" value="DAO"/>
    <property type="match status" value="1"/>
</dbReference>
<dbReference type="OrthoDB" id="502939at2"/>
<dbReference type="STRING" id="497965.Cyan7822_0393"/>
<keyword evidence="1" id="KW-0560">Oxidoreductase</keyword>
<dbReference type="GO" id="GO:0016491">
    <property type="term" value="F:oxidoreductase activity"/>
    <property type="evidence" value="ECO:0007669"/>
    <property type="project" value="UniProtKB-KW"/>
</dbReference>
<evidence type="ECO:0000313" key="4">
    <source>
        <dbReference type="Proteomes" id="UP000008206"/>
    </source>
</evidence>
<reference evidence="4" key="1">
    <citation type="journal article" date="2011" name="MBio">
        <title>Novel metabolic attributes of the genus Cyanothece, comprising a group of unicellular nitrogen-fixing Cyanobacteria.</title>
        <authorList>
            <person name="Bandyopadhyay A."/>
            <person name="Elvitigala T."/>
            <person name="Welsh E."/>
            <person name="Stockel J."/>
            <person name="Liberton M."/>
            <person name="Min H."/>
            <person name="Sherman L.A."/>
            <person name="Pakrasi H.B."/>
        </authorList>
    </citation>
    <scope>NUCLEOTIDE SEQUENCE [LARGE SCALE GENOMIC DNA]</scope>
    <source>
        <strain evidence="4">PCC 7822</strain>
    </source>
</reference>
<dbReference type="eggNOG" id="COG0665">
    <property type="taxonomic scope" value="Bacteria"/>
</dbReference>
<dbReference type="GO" id="GO:0005737">
    <property type="term" value="C:cytoplasm"/>
    <property type="evidence" value="ECO:0007669"/>
    <property type="project" value="TreeGrafter"/>
</dbReference>
<dbReference type="InterPro" id="IPR006076">
    <property type="entry name" value="FAD-dep_OxRdtase"/>
</dbReference>
<feature type="domain" description="FAD dependent oxidoreductase" evidence="2">
    <location>
        <begin position="5"/>
        <end position="373"/>
    </location>
</feature>
<dbReference type="HOGENOM" id="CLU_701786_0_0_3"/>
<accession>E0U6A2</accession>
<dbReference type="RefSeq" id="WP_013320548.1">
    <property type="nucleotide sequence ID" value="NC_014501.1"/>
</dbReference>
<dbReference type="PANTHER" id="PTHR13847">
    <property type="entry name" value="SARCOSINE DEHYDROGENASE-RELATED"/>
    <property type="match status" value="1"/>
</dbReference>
<name>E0U6A2_GLOV7</name>
<evidence type="ECO:0000259" key="2">
    <source>
        <dbReference type="Pfam" id="PF01266"/>
    </source>
</evidence>
<dbReference type="EMBL" id="CP002198">
    <property type="protein sequence ID" value="ADN12438.1"/>
    <property type="molecule type" value="Genomic_DNA"/>
</dbReference>